<dbReference type="eggNOG" id="ENOG502ZCFK">
    <property type="taxonomic scope" value="Bacteria"/>
</dbReference>
<dbReference type="EMBL" id="AEUD01000013">
    <property type="protein sequence ID" value="EGD54219.1"/>
    <property type="molecule type" value="Genomic_DNA"/>
</dbReference>
<sequence length="304" mass="33322">MRELHADRADSEGAFIFVMDLDSGEEFQIPIDNTLRTLVHPPEPIEPDEPAEPDPEDAPAVEAPPALTLTPREIQARVRSGATVEELSEATGVGVDKINRFAHPVILERSRAAELARASHPMGVDGPVAGTLGEIVAECLVLRGNSPQNAEWDAWRTEAGQWVVQVSPDPDADSFAHWRFTPGAHGGTTDPMDDLAVELTEPELARTVRRPAVVAVPEPPTREVTEDGHEYVTVNADDLTGEQTHRQDPFGEVLDLRYRDERPVEGPAAQEDSDSTPRHRSKRAKPTVPAWEDVLLGVRSHPNE</sequence>
<dbReference type="InterPro" id="IPR047682">
    <property type="entry name" value="SepH-like"/>
</dbReference>
<feature type="compositionally biased region" description="Basic and acidic residues" evidence="1">
    <location>
        <begin position="243"/>
        <end position="264"/>
    </location>
</feature>
<dbReference type="InterPro" id="IPR021421">
    <property type="entry name" value="DUF3071"/>
</dbReference>
<feature type="domain" description="DUF3071" evidence="2">
    <location>
        <begin position="1"/>
        <end position="180"/>
    </location>
</feature>
<dbReference type="AlphaFoldDB" id="F1YLW8"/>
<dbReference type="NCBIfam" id="NF040712">
    <property type="entry name" value="SepH"/>
    <property type="match status" value="1"/>
</dbReference>
<evidence type="ECO:0000256" key="1">
    <source>
        <dbReference type="SAM" id="MobiDB-lite"/>
    </source>
</evidence>
<protein>
    <recommendedName>
        <fullName evidence="2">DUF3071 domain-containing protein</fullName>
    </recommendedName>
</protein>
<accession>F1YLW8</accession>
<feature type="region of interest" description="Disordered" evidence="1">
    <location>
        <begin position="38"/>
        <end position="66"/>
    </location>
</feature>
<comment type="caution">
    <text evidence="3">The sequence shown here is derived from an EMBL/GenBank/DDBJ whole genome shotgun (WGS) entry which is preliminary data.</text>
</comment>
<feature type="region of interest" description="Disordered" evidence="1">
    <location>
        <begin position="236"/>
        <end position="304"/>
    </location>
</feature>
<organism evidence="3 4">
    <name type="scientific">Gordonia neofelifaecis NRRL B-59395</name>
    <dbReference type="NCBI Taxonomy" id="644548"/>
    <lineage>
        <taxon>Bacteria</taxon>
        <taxon>Bacillati</taxon>
        <taxon>Actinomycetota</taxon>
        <taxon>Actinomycetes</taxon>
        <taxon>Mycobacteriales</taxon>
        <taxon>Gordoniaceae</taxon>
        <taxon>Gordonia</taxon>
    </lineage>
</organism>
<proteinExistence type="predicted"/>
<dbReference type="Pfam" id="PF11268">
    <property type="entry name" value="DUF3071"/>
    <property type="match status" value="1"/>
</dbReference>
<reference evidence="3 4" key="1">
    <citation type="journal article" date="2011" name="J. Bacteriol.">
        <title>Draft Genome Sequence of Gordonia neofelifaecis NRRL B-59395, a Cholesterol-Degrading Actinomycete.</title>
        <authorList>
            <person name="Ge F."/>
            <person name="Li W."/>
            <person name="Chen G."/>
            <person name="Liu Y."/>
            <person name="Zhang G."/>
            <person name="Yong B."/>
            <person name="Wang Q."/>
            <person name="Wang N."/>
            <person name="Huang Z."/>
            <person name="Li W."/>
            <person name="Wang J."/>
            <person name="Wu C."/>
            <person name="Xie Q."/>
            <person name="Liu G."/>
        </authorList>
    </citation>
    <scope>NUCLEOTIDE SEQUENCE [LARGE SCALE GENOMIC DNA]</scope>
    <source>
        <strain evidence="3 4">NRRL B-59395</strain>
    </source>
</reference>
<dbReference type="OrthoDB" id="5180791at2"/>
<name>F1YLW8_9ACTN</name>
<evidence type="ECO:0000313" key="4">
    <source>
        <dbReference type="Proteomes" id="UP000035065"/>
    </source>
</evidence>
<feature type="compositionally biased region" description="Acidic residues" evidence="1">
    <location>
        <begin position="45"/>
        <end position="59"/>
    </location>
</feature>
<gene>
    <name evidence="3" type="ORF">SCNU_14561</name>
</gene>
<dbReference type="STRING" id="644548.SCNU_14561"/>
<keyword evidence="4" id="KW-1185">Reference proteome</keyword>
<evidence type="ECO:0000313" key="3">
    <source>
        <dbReference type="EMBL" id="EGD54219.1"/>
    </source>
</evidence>
<evidence type="ECO:0000259" key="2">
    <source>
        <dbReference type="Pfam" id="PF11268"/>
    </source>
</evidence>
<dbReference type="RefSeq" id="WP_009680110.1">
    <property type="nucleotide sequence ID" value="NZ_AEUD01000013.1"/>
</dbReference>
<dbReference type="Proteomes" id="UP000035065">
    <property type="component" value="Unassembled WGS sequence"/>
</dbReference>